<gene>
    <name evidence="4" type="ORF">SPLIT_LOCUS12273</name>
</gene>
<organism evidence="4 5">
    <name type="scientific">Spodoptera littoralis</name>
    <name type="common">Egyptian cotton leafworm</name>
    <dbReference type="NCBI Taxonomy" id="7109"/>
    <lineage>
        <taxon>Eukaryota</taxon>
        <taxon>Metazoa</taxon>
        <taxon>Ecdysozoa</taxon>
        <taxon>Arthropoda</taxon>
        <taxon>Hexapoda</taxon>
        <taxon>Insecta</taxon>
        <taxon>Pterygota</taxon>
        <taxon>Neoptera</taxon>
        <taxon>Endopterygota</taxon>
        <taxon>Lepidoptera</taxon>
        <taxon>Glossata</taxon>
        <taxon>Ditrysia</taxon>
        <taxon>Noctuoidea</taxon>
        <taxon>Noctuidae</taxon>
        <taxon>Amphipyrinae</taxon>
        <taxon>Spodoptera</taxon>
    </lineage>
</organism>
<feature type="compositionally biased region" description="Polar residues" evidence="1">
    <location>
        <begin position="200"/>
        <end position="216"/>
    </location>
</feature>
<feature type="compositionally biased region" description="Basic and acidic residues" evidence="1">
    <location>
        <begin position="489"/>
        <end position="502"/>
    </location>
</feature>
<feature type="compositionally biased region" description="Polar residues" evidence="1">
    <location>
        <begin position="311"/>
        <end position="360"/>
    </location>
</feature>
<feature type="compositionally biased region" description="Low complexity" evidence="1">
    <location>
        <begin position="373"/>
        <end position="387"/>
    </location>
</feature>
<feature type="region of interest" description="Disordered" evidence="1">
    <location>
        <begin position="292"/>
        <end position="416"/>
    </location>
</feature>
<feature type="region of interest" description="Disordered" evidence="1">
    <location>
        <begin position="441"/>
        <end position="511"/>
    </location>
</feature>
<feature type="region of interest" description="Disordered" evidence="1">
    <location>
        <begin position="240"/>
        <end position="277"/>
    </location>
</feature>
<keyword evidence="5" id="KW-1185">Reference proteome</keyword>
<evidence type="ECO:0000256" key="1">
    <source>
        <dbReference type="SAM" id="MobiDB-lite"/>
    </source>
</evidence>
<feature type="region of interest" description="Disordered" evidence="1">
    <location>
        <begin position="173"/>
        <end position="216"/>
    </location>
</feature>
<feature type="transmembrane region" description="Helical" evidence="2">
    <location>
        <begin position="834"/>
        <end position="857"/>
    </location>
</feature>
<protein>
    <submittedName>
        <fullName evidence="4">Uncharacterized protein</fullName>
    </submittedName>
</protein>
<feature type="compositionally biased region" description="Polar residues" evidence="1">
    <location>
        <begin position="177"/>
        <end position="192"/>
    </location>
</feature>
<name>A0A9P0IG10_SPOLI</name>
<dbReference type="AlphaFoldDB" id="A0A9P0IG10"/>
<evidence type="ECO:0000256" key="2">
    <source>
        <dbReference type="SAM" id="Phobius"/>
    </source>
</evidence>
<keyword evidence="2" id="KW-0812">Transmembrane</keyword>
<feature type="compositionally biased region" description="Polar residues" evidence="1">
    <location>
        <begin position="445"/>
        <end position="471"/>
    </location>
</feature>
<sequence>MYLFNVLLFSILLLNVGAKDHASAHDSHKLSELSIRIGDCICFMKLGPDLNRNQKSFFCKPDETINNLTPDLQQSIKAKCQSMSFKDIKRMFIYSLLLKHNANKNIEKDDENNTTNGKNESNSQGIKNVDKNSTGTGEPRIDPHSTLNENKIILQSIINNKDDKHELSLVPNVNKIDGNNTTNGKNASNSLGIKNDDKNSTGTGESRTKPPSTLNESETIEYASINNTDDKHALSLVPNVNKIDGNNTTNGKNESNSLGIKNGDKNSTGPGETKIISPSTLNVSETIDQASLNNKEHKNELSLVPNVNKIDGNNTTNGKNESNSLGIKNGDKNSTGPGETKIISPSTLNVNETIDQASLNNKEHKNEISLVPNVNKNDGNNTTNGKNESNSLGIKNDDKNSMGTGEPRTEPPSTLNETEIILQANINNKDGKHALSLVPNVNKIDGNNTTNEKNASNSLGIKNGDKNSTGTGEPRIDSIPEIPSSSNLKPKDSIKDKSHVNRTDTTPTEDSSFLEKLENSEAFKYESYPRFYKKNKTILIDVSVLEEIAQRAEHICDCSIKPILKDSDNVNCTAASPFTTLGSSMMSDIDALCEYLNEMISLLNIEKNRASEGNEDFSSDMDNSGIRERVVENSGGANNLSVPQIEATLAPGENNHNVLQPTTTVAPGSNNHNVSQPTTTVAPGSINHNVSQPTTTVAPGSNNHSVSLPTTTVAPGENNHSVIQPTTTVAPGENNHSVVSQPTTTVAPGENNHSVIQPTTTVAPGSNNHSVSQPTTTVAPGSNNHSVSQPTTTVAPGENNHSVIQPTTTVAPEPLSHGTETSGLGPLAKEPEKYSMATILGLGICGFACGILLAIAITMTYIRYRRRVYVTYRP</sequence>
<proteinExistence type="predicted"/>
<keyword evidence="2" id="KW-0472">Membrane</keyword>
<dbReference type="EMBL" id="LR824540">
    <property type="protein sequence ID" value="CAH1646922.1"/>
    <property type="molecule type" value="Genomic_DNA"/>
</dbReference>
<keyword evidence="2" id="KW-1133">Transmembrane helix</keyword>
<feature type="compositionally biased region" description="Polar residues" evidence="1">
    <location>
        <begin position="113"/>
        <end position="136"/>
    </location>
</feature>
<evidence type="ECO:0000313" key="4">
    <source>
        <dbReference type="EMBL" id="CAH1646922.1"/>
    </source>
</evidence>
<accession>A0A9P0IG10</accession>
<evidence type="ECO:0000313" key="5">
    <source>
        <dbReference type="Proteomes" id="UP001153321"/>
    </source>
</evidence>
<feature type="region of interest" description="Disordered" evidence="1">
    <location>
        <begin position="763"/>
        <end position="800"/>
    </location>
</feature>
<keyword evidence="3" id="KW-0732">Signal</keyword>
<evidence type="ECO:0000256" key="3">
    <source>
        <dbReference type="SAM" id="SignalP"/>
    </source>
</evidence>
<feature type="signal peptide" evidence="3">
    <location>
        <begin position="1"/>
        <end position="18"/>
    </location>
</feature>
<feature type="chain" id="PRO_5040183204" evidence="3">
    <location>
        <begin position="19"/>
        <end position="874"/>
    </location>
</feature>
<feature type="region of interest" description="Disordered" evidence="1">
    <location>
        <begin position="107"/>
        <end position="147"/>
    </location>
</feature>
<reference evidence="4" key="1">
    <citation type="submission" date="2022-02" db="EMBL/GenBank/DDBJ databases">
        <authorList>
            <person name="King R."/>
        </authorList>
    </citation>
    <scope>NUCLEOTIDE SEQUENCE</scope>
</reference>
<dbReference type="Proteomes" id="UP001153321">
    <property type="component" value="Chromosome 9"/>
</dbReference>
<feature type="compositionally biased region" description="Polar residues" evidence="1">
    <location>
        <begin position="244"/>
        <end position="277"/>
    </location>
</feature>